<organism evidence="2 3">
    <name type="scientific">Eumeta variegata</name>
    <name type="common">Bagworm moth</name>
    <name type="synonym">Eumeta japonica</name>
    <dbReference type="NCBI Taxonomy" id="151549"/>
    <lineage>
        <taxon>Eukaryota</taxon>
        <taxon>Metazoa</taxon>
        <taxon>Ecdysozoa</taxon>
        <taxon>Arthropoda</taxon>
        <taxon>Hexapoda</taxon>
        <taxon>Insecta</taxon>
        <taxon>Pterygota</taxon>
        <taxon>Neoptera</taxon>
        <taxon>Endopterygota</taxon>
        <taxon>Lepidoptera</taxon>
        <taxon>Glossata</taxon>
        <taxon>Ditrysia</taxon>
        <taxon>Tineoidea</taxon>
        <taxon>Psychidae</taxon>
        <taxon>Oiketicinae</taxon>
        <taxon>Eumeta</taxon>
    </lineage>
</organism>
<sequence>MSFSGTGNTEDVVTVPESTETLIEKLSPEKFRIKYRRSYYYGEFQQWRSEVWTLRRPRRSRVSRSRHRALTPKQRQFSSRSEMVHSSRRVRDDSRSQARVDIGQNILTVDSVIDAYIFKTAGTKVDAVGHRQHPNFFLSSLHKCIPVEYGCATGGGVMPEDISRRCAERRDWCTRM</sequence>
<dbReference type="EMBL" id="BGZK01000382">
    <property type="protein sequence ID" value="GBP40483.1"/>
    <property type="molecule type" value="Genomic_DNA"/>
</dbReference>
<proteinExistence type="predicted"/>
<gene>
    <name evidence="2" type="ORF">EVAR_30541_1</name>
</gene>
<feature type="region of interest" description="Disordered" evidence="1">
    <location>
        <begin position="62"/>
        <end position="95"/>
    </location>
</feature>
<evidence type="ECO:0000313" key="2">
    <source>
        <dbReference type="EMBL" id="GBP40483.1"/>
    </source>
</evidence>
<dbReference type="AlphaFoldDB" id="A0A4C1VP92"/>
<accession>A0A4C1VP92</accession>
<evidence type="ECO:0000256" key="1">
    <source>
        <dbReference type="SAM" id="MobiDB-lite"/>
    </source>
</evidence>
<dbReference type="Proteomes" id="UP000299102">
    <property type="component" value="Unassembled WGS sequence"/>
</dbReference>
<name>A0A4C1VP92_EUMVA</name>
<reference evidence="2 3" key="1">
    <citation type="journal article" date="2019" name="Commun. Biol.">
        <title>The bagworm genome reveals a unique fibroin gene that provides high tensile strength.</title>
        <authorList>
            <person name="Kono N."/>
            <person name="Nakamura H."/>
            <person name="Ohtoshi R."/>
            <person name="Tomita M."/>
            <person name="Numata K."/>
            <person name="Arakawa K."/>
        </authorList>
    </citation>
    <scope>NUCLEOTIDE SEQUENCE [LARGE SCALE GENOMIC DNA]</scope>
</reference>
<protein>
    <submittedName>
        <fullName evidence="2">Uncharacterized protein</fullName>
    </submittedName>
</protein>
<keyword evidence="3" id="KW-1185">Reference proteome</keyword>
<feature type="compositionally biased region" description="Basic and acidic residues" evidence="1">
    <location>
        <begin position="82"/>
        <end position="95"/>
    </location>
</feature>
<evidence type="ECO:0000313" key="3">
    <source>
        <dbReference type="Proteomes" id="UP000299102"/>
    </source>
</evidence>
<comment type="caution">
    <text evidence="2">The sequence shown here is derived from an EMBL/GenBank/DDBJ whole genome shotgun (WGS) entry which is preliminary data.</text>
</comment>